<dbReference type="SUPFAM" id="SSF89550">
    <property type="entry name" value="PHP domain-like"/>
    <property type="match status" value="1"/>
</dbReference>
<protein>
    <submittedName>
        <fullName evidence="1">DNA helicase UvrD</fullName>
    </submittedName>
</protein>
<sequence length="407" mass="45926">MLISDLHIHSRFSRATSKESDLEHLDLWARKKGIHIIGTGDFTHPVWREELKEKLEPAEEGLYRLKKEYRIQDENTPDTIDPRFVLSGEISSIYKKKDKVRKVHSLLLLPGLEAADMLSARLELIGNIHSDGRPILGLDCRDLLEIMLETTPEGIYVPAHIWTPHFAMFGAFSGFDSVEECFGDLTPFVHAVETGLSSDPPMNWRVSGLDNYQLISNSDAHSPGKLGREANLLEIEPSYANLKKAIETGEGLYGTIEFFPEEGKYHYDGHRKCHLCLTPDQTKAYGGKCPVCGKKITIGVEHRVEVLADRSEGYWDSSRKPFENLMPLPEVIAEAMGYSSPGVKVQKEFHHMLRTLGTEFEILRNVPMEDIQSAAGTRIAEGISRLRRGQVERHPGFDGEYGTIRLF</sequence>
<keyword evidence="1" id="KW-0347">Helicase</keyword>
<dbReference type="GO" id="GO:0004386">
    <property type="term" value="F:helicase activity"/>
    <property type="evidence" value="ECO:0007669"/>
    <property type="project" value="UniProtKB-KW"/>
</dbReference>
<accession>A0ABX2I681</accession>
<proteinExistence type="predicted"/>
<evidence type="ECO:0000313" key="1">
    <source>
        <dbReference type="EMBL" id="NSJ85968.1"/>
    </source>
</evidence>
<dbReference type="EMBL" id="JAAITA010000007">
    <property type="protein sequence ID" value="NSJ85968.1"/>
    <property type="molecule type" value="Genomic_DNA"/>
</dbReference>
<dbReference type="InterPro" id="IPR016195">
    <property type="entry name" value="Pol/histidinol_Pase-like"/>
</dbReference>
<keyword evidence="1" id="KW-0067">ATP-binding</keyword>
<dbReference type="CDD" id="cd19067">
    <property type="entry name" value="PfuEndoQ-like"/>
    <property type="match status" value="1"/>
</dbReference>
<dbReference type="PANTHER" id="PTHR40084:SF1">
    <property type="entry name" value="PHOSPHOTRANSFERASE"/>
    <property type="match status" value="1"/>
</dbReference>
<dbReference type="PANTHER" id="PTHR40084">
    <property type="entry name" value="PHOSPHOHYDROLASE, PHP FAMILY"/>
    <property type="match status" value="1"/>
</dbReference>
<keyword evidence="1" id="KW-0378">Hydrolase</keyword>
<name>A0ABX2I681_BLAHA</name>
<reference evidence="1 2" key="1">
    <citation type="journal article" date="2020" name="Cell Host Microbe">
        <title>Functional and Genomic Variation between Human-Derived Isolates of Lachnospiraceae Reveals Inter- and Intra-Species Diversity.</title>
        <authorList>
            <person name="Sorbara M.T."/>
            <person name="Littmann E.R."/>
            <person name="Fontana E."/>
            <person name="Moody T.U."/>
            <person name="Kohout C.E."/>
            <person name="Gjonbalaj M."/>
            <person name="Eaton V."/>
            <person name="Seok R."/>
            <person name="Leiner I.M."/>
            <person name="Pamer E.G."/>
        </authorList>
    </citation>
    <scope>NUCLEOTIDE SEQUENCE [LARGE SCALE GENOMIC DNA]</scope>
    <source>
        <strain evidence="1 2">MSK.15.26</strain>
    </source>
</reference>
<comment type="caution">
    <text evidence="1">The sequence shown here is derived from an EMBL/GenBank/DDBJ whole genome shotgun (WGS) entry which is preliminary data.</text>
</comment>
<keyword evidence="2" id="KW-1185">Reference proteome</keyword>
<organism evidence="1 2">
    <name type="scientific">Blautia hansenii</name>
    <name type="common">Ruminococcus hansenii</name>
    <dbReference type="NCBI Taxonomy" id="1322"/>
    <lineage>
        <taxon>Bacteria</taxon>
        <taxon>Bacillati</taxon>
        <taxon>Bacillota</taxon>
        <taxon>Clostridia</taxon>
        <taxon>Lachnospirales</taxon>
        <taxon>Lachnospiraceae</taxon>
        <taxon>Blautia</taxon>
    </lineage>
</organism>
<evidence type="ECO:0000313" key="2">
    <source>
        <dbReference type="Proteomes" id="UP000822142"/>
    </source>
</evidence>
<dbReference type="Gene3D" id="3.20.20.140">
    <property type="entry name" value="Metal-dependent hydrolases"/>
    <property type="match status" value="1"/>
</dbReference>
<gene>
    <name evidence="1" type="ORF">G5A70_07240</name>
</gene>
<dbReference type="Proteomes" id="UP000822142">
    <property type="component" value="Unassembled WGS sequence"/>
</dbReference>
<keyword evidence="1" id="KW-0547">Nucleotide-binding</keyword>